<dbReference type="AlphaFoldDB" id="C4GBZ9"/>
<dbReference type="GO" id="GO:0140664">
    <property type="term" value="F:ATP-dependent DNA damage sensor activity"/>
    <property type="evidence" value="ECO:0007669"/>
    <property type="project" value="InterPro"/>
</dbReference>
<keyword evidence="6 8" id="KW-0694">RNA-binding</keyword>
<name>C4GBZ9_9FIRM</name>
<dbReference type="EMBL" id="ACIP02000003">
    <property type="protein sequence ID" value="EEP27941.1"/>
    <property type="molecule type" value="Genomic_DNA"/>
</dbReference>
<dbReference type="SUPFAM" id="SSF52540">
    <property type="entry name" value="P-loop containing nucleoside triphosphate hydrolases"/>
    <property type="match status" value="1"/>
</dbReference>
<dbReference type="GO" id="GO:0019843">
    <property type="term" value="F:rRNA binding"/>
    <property type="evidence" value="ECO:0007669"/>
    <property type="project" value="UniProtKB-UniRule"/>
</dbReference>
<comment type="similarity">
    <text evidence="8">Belongs to the DNA mismatch repair MutS family. MutS2 subfamily.</text>
</comment>
<evidence type="ECO:0000313" key="12">
    <source>
        <dbReference type="Proteomes" id="UP000003494"/>
    </source>
</evidence>
<dbReference type="Pfam" id="PF00488">
    <property type="entry name" value="MutS_V"/>
    <property type="match status" value="1"/>
</dbReference>
<feature type="region of interest" description="Disordered" evidence="9">
    <location>
        <begin position="706"/>
        <end position="729"/>
    </location>
</feature>
<proteinExistence type="inferred from homology"/>
<dbReference type="InterPro" id="IPR045076">
    <property type="entry name" value="MutS"/>
</dbReference>
<dbReference type="GO" id="GO:0072344">
    <property type="term" value="P:rescue of stalled ribosome"/>
    <property type="evidence" value="ECO:0007669"/>
    <property type="project" value="UniProtKB-UniRule"/>
</dbReference>
<dbReference type="InterPro" id="IPR000432">
    <property type="entry name" value="DNA_mismatch_repair_MutS_C"/>
</dbReference>
<dbReference type="HOGENOM" id="CLU_011252_2_1_9"/>
<evidence type="ECO:0000256" key="6">
    <source>
        <dbReference type="ARBA" id="ARBA00022884"/>
    </source>
</evidence>
<dbReference type="RefSeq" id="WP_006906484.1">
    <property type="nucleotide sequence ID" value="NZ_GG665866.1"/>
</dbReference>
<feature type="region of interest" description="Disordered" evidence="9">
    <location>
        <begin position="618"/>
        <end position="646"/>
    </location>
</feature>
<dbReference type="EC" id="3.1.-.-" evidence="8"/>
<comment type="function">
    <text evidence="8">Acts as a ribosome collision sensor, splitting the ribosome into its 2 subunits. Detects stalled/collided 70S ribosomes which it binds and splits by an ATP-hydrolysis driven conformational change. Acts upstream of the ribosome quality control system (RQC), a ribosome-associated complex that mediates the extraction of incompletely synthesized nascent chains from stalled ribosomes and their subsequent degradation. Probably generates substrates for RQC.</text>
</comment>
<accession>C4GBZ9</accession>
<dbReference type="InterPro" id="IPR036187">
    <property type="entry name" value="DNA_mismatch_repair_MutS_sf"/>
</dbReference>
<evidence type="ECO:0000256" key="7">
    <source>
        <dbReference type="ARBA" id="ARBA00023125"/>
    </source>
</evidence>
<dbReference type="SUPFAM" id="SSF48334">
    <property type="entry name" value="DNA repair protein MutS, domain III"/>
    <property type="match status" value="1"/>
</dbReference>
<dbReference type="InterPro" id="IPR036063">
    <property type="entry name" value="Smr_dom_sf"/>
</dbReference>
<evidence type="ECO:0000259" key="10">
    <source>
        <dbReference type="PROSITE" id="PS50828"/>
    </source>
</evidence>
<sequence>MNRKVYKTLEYHKILSMLEARASSDKGKECCHRLQPLTNLRDIQFAQRQTADALGRILAGGSFSFGGISDPGPLGKRLAVGASANARELLAIASLLTLAGRAAAYGSKKRESLPDDSLTSRFAALDPLPGLAKEINRCILSEDSFADDASPGLRQVHRAMASVNEQVRFQLNRMLSSSARDYLQDGVITMRDGRYCLPVRAEYKNYVPGMVHDSSSSGATLFIEPMSVVNLNNELRELEGKEEEEIARILRSLSDQVLENIETIQIDFDRLAELDFIFAKGQLAADMSASQPDFNEEGIISLKAARHPLLDKNIVVPIDISLGQNYNLLVVTGPNTGGKTVSLKTCGLLTLMGQAGLHIPARDHSQLAVFDNVYADIGDEQSIEQSLSTFSSHMTNIVHILDGVDSVLANGHDALVLFDELCAGTDPAEGAALATAILDRLHRRQVRVMATTHYSELKVYALSTEGVENASCEFSLETLSPTYRLLIGIPGKSNAFAISSKLGLAADIIRDAQSRIDEESVSFEDLLADLENRRVAIEKTQAETRAAKASIDKTRIQLDQRLAQLNASKDKVLQSANLEAARILKEAKETADKTIRDFHKYGRAAAADMTRMEQDRRALGEKLKTRQNKSRASAGMEQERRKAPVPKAKDLHIGDKVKVLSMGVTATVHSLPDKSGHLEVQMGIIRSRVKLTDLVLVSDQSLATLNGQQLPGTGRRRAPGSGGRQSASSFNKSAFISPEIKLLGMSGDEAICALDKYLDDAVLSHLREVRVVHGKGTGVLRQRVHEYLNGNPHVKSYDLASYGQGDAGVTVVKLLD</sequence>
<evidence type="ECO:0000256" key="1">
    <source>
        <dbReference type="ARBA" id="ARBA00022722"/>
    </source>
</evidence>
<dbReference type="NCBIfam" id="TIGR01069">
    <property type="entry name" value="mutS2"/>
    <property type="match status" value="1"/>
</dbReference>
<keyword evidence="1 8" id="KW-0540">Nuclease</keyword>
<keyword evidence="8" id="KW-0255">Endonuclease</keyword>
<feature type="domain" description="Smr" evidence="10">
    <location>
        <begin position="740"/>
        <end position="815"/>
    </location>
</feature>
<keyword evidence="5 8" id="KW-0067">ATP-binding</keyword>
<dbReference type="SUPFAM" id="SSF160443">
    <property type="entry name" value="SMR domain-like"/>
    <property type="match status" value="1"/>
</dbReference>
<reference evidence="11" key="1">
    <citation type="submission" date="2009-04" db="EMBL/GenBank/DDBJ databases">
        <authorList>
            <person name="Weinstock G."/>
            <person name="Sodergren E."/>
            <person name="Clifton S."/>
            <person name="Fulton L."/>
            <person name="Fulton B."/>
            <person name="Courtney L."/>
            <person name="Fronick C."/>
            <person name="Harrison M."/>
            <person name="Strong C."/>
            <person name="Farmer C."/>
            <person name="Delahaunty K."/>
            <person name="Markovic C."/>
            <person name="Hall O."/>
            <person name="Minx P."/>
            <person name="Tomlinson C."/>
            <person name="Mitreva M."/>
            <person name="Nelson J."/>
            <person name="Hou S."/>
            <person name="Wollam A."/>
            <person name="Pepin K.H."/>
            <person name="Johnson M."/>
            <person name="Bhonagiri V."/>
            <person name="Nash W.E."/>
            <person name="Warren W."/>
            <person name="Chinwalla A."/>
            <person name="Mardis E.R."/>
            <person name="Wilson R.K."/>
        </authorList>
    </citation>
    <scope>NUCLEOTIDE SEQUENCE [LARGE SCALE GENOMIC DNA]</scope>
    <source>
        <strain evidence="11">DSM 14600</strain>
    </source>
</reference>
<evidence type="ECO:0000256" key="9">
    <source>
        <dbReference type="SAM" id="MobiDB-lite"/>
    </source>
</evidence>
<dbReference type="GO" id="GO:0030983">
    <property type="term" value="F:mismatched DNA binding"/>
    <property type="evidence" value="ECO:0007669"/>
    <property type="project" value="InterPro"/>
</dbReference>
<dbReference type="GO" id="GO:0004519">
    <property type="term" value="F:endonuclease activity"/>
    <property type="evidence" value="ECO:0007669"/>
    <property type="project" value="UniProtKB-UniRule"/>
</dbReference>
<dbReference type="CDD" id="cd03280">
    <property type="entry name" value="ABC_MutS2"/>
    <property type="match status" value="1"/>
</dbReference>
<keyword evidence="2 8" id="KW-0699">rRNA-binding</keyword>
<feature type="binding site" evidence="8">
    <location>
        <begin position="333"/>
        <end position="340"/>
    </location>
    <ligand>
        <name>ATP</name>
        <dbReference type="ChEBI" id="CHEBI:30616"/>
    </ligand>
</feature>
<evidence type="ECO:0000256" key="2">
    <source>
        <dbReference type="ARBA" id="ARBA00022730"/>
    </source>
</evidence>
<dbReference type="SMART" id="SM00534">
    <property type="entry name" value="MUTSac"/>
    <property type="match status" value="1"/>
</dbReference>
<dbReference type="PANTHER" id="PTHR48466:SF2">
    <property type="entry name" value="OS10G0509000 PROTEIN"/>
    <property type="match status" value="1"/>
</dbReference>
<protein>
    <recommendedName>
        <fullName evidence="8">Endonuclease MutS2</fullName>
        <ecNumber evidence="8">3.1.-.-</ecNumber>
    </recommendedName>
    <alternativeName>
        <fullName evidence="8">Ribosome-associated protein quality control-upstream factor</fullName>
        <shortName evidence="8">RQC-upstream factor</shortName>
        <shortName evidence="8">RqcU</shortName>
        <ecNumber evidence="8">3.6.4.-</ecNumber>
    </alternativeName>
</protein>
<dbReference type="PROSITE" id="PS00486">
    <property type="entry name" value="DNA_MISMATCH_REPAIR_2"/>
    <property type="match status" value="1"/>
</dbReference>
<evidence type="ECO:0000313" key="11">
    <source>
        <dbReference type="EMBL" id="EEP27941.1"/>
    </source>
</evidence>
<dbReference type="PROSITE" id="PS50828">
    <property type="entry name" value="SMR"/>
    <property type="match status" value="1"/>
</dbReference>
<evidence type="ECO:0000256" key="3">
    <source>
        <dbReference type="ARBA" id="ARBA00022741"/>
    </source>
</evidence>
<dbReference type="Gene3D" id="3.40.50.300">
    <property type="entry name" value="P-loop containing nucleotide triphosphate hydrolases"/>
    <property type="match status" value="1"/>
</dbReference>
<dbReference type="EC" id="3.6.4.-" evidence="8"/>
<dbReference type="HAMAP" id="MF_00092">
    <property type="entry name" value="MutS2"/>
    <property type="match status" value="1"/>
</dbReference>
<dbReference type="GO" id="GO:0043023">
    <property type="term" value="F:ribosomal large subunit binding"/>
    <property type="evidence" value="ECO:0007669"/>
    <property type="project" value="UniProtKB-UniRule"/>
</dbReference>
<organism evidence="11 12">
    <name type="scientific">Shuttleworthella satelles DSM 14600</name>
    <dbReference type="NCBI Taxonomy" id="626523"/>
    <lineage>
        <taxon>Bacteria</taxon>
        <taxon>Bacillati</taxon>
        <taxon>Bacillota</taxon>
        <taxon>Clostridia</taxon>
        <taxon>Lachnospirales</taxon>
        <taxon>Lachnospiraceae</taxon>
        <taxon>Shuttleworthella</taxon>
    </lineage>
</organism>
<dbReference type="Pfam" id="PF01713">
    <property type="entry name" value="Smr"/>
    <property type="match status" value="1"/>
</dbReference>
<dbReference type="GO" id="GO:0016887">
    <property type="term" value="F:ATP hydrolysis activity"/>
    <property type="evidence" value="ECO:0007669"/>
    <property type="project" value="InterPro"/>
</dbReference>
<keyword evidence="7 8" id="KW-0238">DNA-binding</keyword>
<evidence type="ECO:0000256" key="4">
    <source>
        <dbReference type="ARBA" id="ARBA00022801"/>
    </source>
</evidence>
<dbReference type="GO" id="GO:0045910">
    <property type="term" value="P:negative regulation of DNA recombination"/>
    <property type="evidence" value="ECO:0007669"/>
    <property type="project" value="InterPro"/>
</dbReference>
<dbReference type="eggNOG" id="COG1193">
    <property type="taxonomic scope" value="Bacteria"/>
</dbReference>
<keyword evidence="4 8" id="KW-0378">Hydrolase</keyword>
<dbReference type="STRING" id="626523.GCWU000342_01486"/>
<dbReference type="FunFam" id="3.40.50.300:FF:000830">
    <property type="entry name" value="Endonuclease MutS2"/>
    <property type="match status" value="1"/>
</dbReference>
<dbReference type="InterPro" id="IPR046893">
    <property type="entry name" value="MSSS"/>
</dbReference>
<comment type="subunit">
    <text evidence="8">Homodimer. Binds to stalled ribosomes, contacting rRNA.</text>
</comment>
<dbReference type="SMART" id="SM00463">
    <property type="entry name" value="SMR"/>
    <property type="match status" value="1"/>
</dbReference>
<dbReference type="InterPro" id="IPR005747">
    <property type="entry name" value="MutS2"/>
</dbReference>
<keyword evidence="12" id="KW-1185">Reference proteome</keyword>
<evidence type="ECO:0000256" key="8">
    <source>
        <dbReference type="HAMAP-Rule" id="MF_00092"/>
    </source>
</evidence>
<dbReference type="GO" id="GO:0005524">
    <property type="term" value="F:ATP binding"/>
    <property type="evidence" value="ECO:0007669"/>
    <property type="project" value="UniProtKB-UniRule"/>
</dbReference>
<dbReference type="GO" id="GO:0006298">
    <property type="term" value="P:mismatch repair"/>
    <property type="evidence" value="ECO:0007669"/>
    <property type="project" value="InterPro"/>
</dbReference>
<evidence type="ECO:0000256" key="5">
    <source>
        <dbReference type="ARBA" id="ARBA00022840"/>
    </source>
</evidence>
<dbReference type="InterPro" id="IPR002625">
    <property type="entry name" value="Smr_dom"/>
</dbReference>
<dbReference type="Proteomes" id="UP000003494">
    <property type="component" value="Unassembled WGS sequence"/>
</dbReference>
<dbReference type="PANTHER" id="PTHR48466">
    <property type="entry name" value="OS10G0509000 PROTEIN-RELATED"/>
    <property type="match status" value="1"/>
</dbReference>
<dbReference type="InterPro" id="IPR007696">
    <property type="entry name" value="DNA_mismatch_repair_MutS_core"/>
</dbReference>
<feature type="compositionally biased region" description="Basic and acidic residues" evidence="9">
    <location>
        <begin position="637"/>
        <end position="646"/>
    </location>
</feature>
<dbReference type="PIRSF" id="PIRSF005814">
    <property type="entry name" value="MutS_YshD"/>
    <property type="match status" value="1"/>
</dbReference>
<comment type="function">
    <text evidence="8">Endonuclease that is involved in the suppression of homologous recombination and thus may have a key role in the control of bacterial genetic diversity.</text>
</comment>
<gene>
    <name evidence="8" type="primary">mutS2</name>
    <name evidence="8" type="synonym">rqcU</name>
    <name evidence="11" type="ORF">GCWU000342_01486</name>
</gene>
<dbReference type="Pfam" id="PF20297">
    <property type="entry name" value="MSSS"/>
    <property type="match status" value="1"/>
</dbReference>
<dbReference type="SMART" id="SM00533">
    <property type="entry name" value="MUTSd"/>
    <property type="match status" value="1"/>
</dbReference>
<comment type="caution">
    <text evidence="11">The sequence shown here is derived from an EMBL/GenBank/DDBJ whole genome shotgun (WGS) entry which is preliminary data.</text>
</comment>
<keyword evidence="3 8" id="KW-0547">Nucleotide-binding</keyword>
<dbReference type="InterPro" id="IPR027417">
    <property type="entry name" value="P-loop_NTPase"/>
</dbReference>
<dbReference type="Gene3D" id="3.30.1370.110">
    <property type="match status" value="1"/>
</dbReference>